<dbReference type="InterPro" id="IPR029057">
    <property type="entry name" value="PRTase-like"/>
</dbReference>
<comment type="caution">
    <text evidence="1">The sequence shown here is derived from an EMBL/GenBank/DDBJ whole genome shotgun (WGS) entry which is preliminary data.</text>
</comment>
<accession>A0ABT7D2A8</accession>
<evidence type="ECO:0008006" key="3">
    <source>
        <dbReference type="Google" id="ProtNLM"/>
    </source>
</evidence>
<dbReference type="SUPFAM" id="SSF53271">
    <property type="entry name" value="PRTase-like"/>
    <property type="match status" value="1"/>
</dbReference>
<evidence type="ECO:0000313" key="2">
    <source>
        <dbReference type="Proteomes" id="UP001228581"/>
    </source>
</evidence>
<dbReference type="RefSeq" id="WP_314005889.1">
    <property type="nucleotide sequence ID" value="NZ_JASJOT010000066.1"/>
</dbReference>
<protein>
    <recommendedName>
        <fullName evidence="3">Phosphoribosyltransferase domain-containing protein</fullName>
    </recommendedName>
</protein>
<dbReference type="Proteomes" id="UP001228581">
    <property type="component" value="Unassembled WGS sequence"/>
</dbReference>
<gene>
    <name evidence="1" type="ORF">QNI19_38635</name>
</gene>
<dbReference type="Gene3D" id="3.40.50.2020">
    <property type="match status" value="1"/>
</dbReference>
<reference evidence="1 2" key="1">
    <citation type="submission" date="2023-05" db="EMBL/GenBank/DDBJ databases">
        <authorList>
            <person name="Zhang X."/>
        </authorList>
    </citation>
    <scope>NUCLEOTIDE SEQUENCE [LARGE SCALE GENOMIC DNA]</scope>
    <source>
        <strain evidence="1 2">DM2B3-1</strain>
    </source>
</reference>
<proteinExistence type="predicted"/>
<evidence type="ECO:0000313" key="1">
    <source>
        <dbReference type="EMBL" id="MDJ1498909.1"/>
    </source>
</evidence>
<name>A0ABT7D2A8_9BACT</name>
<sequence>MDNKQEYIIPLGKKVSEKHIDTITTSFYNSFKAIKKFNRRYIFNFFEIEWISNQELLVLTAFLKYLIESKVAFKVNFLNNGSSEGIDKRRASQLVQIWDVWKIHQIIPDRKYNLYFDIDGNVIDRLKERYNIKLSTQEIYNQYGVTPFIYLDKINNYDDKSIGLMLNSVYRLNKATDKILQLHNCIMPFENKTLSSIITKELYENFLDHFKKTFFETEVNYAFMSISLKAKFNKSEYSEDKIQYILERNFYEESLPELKSFLFDEEKKRFKNLTILQFSFLDFGEGIAKTLLEEYNRLEPSNFSEEHYKRHIDTKVLEYAFRFDSSKDPISRRYLEKSIIPRGLFDLLSIVKRFEGLLVARSNFGKILYDFSNNKTIEQSLKYFGDETLFFPGTLISIYIPERSFKNKIDSTTIKPFNISINFTTHRERKHISLFEIQREIKNSKVDKSLIYNLLFDHLHKEITFKKNEKLIFIDFEGFEIDERISKKIVYFILSDYNINQHNSVIVLNPPPLEFIKNIQNELSILSDVVKQFNIHPTPFIFYNKKTDELTVYWLGVFSDADIHRLNDLLLDDHDLRSSDFEYSDGIVGNVNYYDQFGNLKSLLNREEIISLFKGEVAKARDGKIDKIITSCIKKEKDKIFLCNGNYYQYEYLQLFDALSNNEHCEYLSTALFNKLLERLENLSQYKFLCITSSSQKITDFLVKANHIAEENIISLDNYHSFYQEDNFSQRIKYGNRIVLICDVISTGYLTAKLELNLHSLGASLEHIAVLVDAIDVDFEPKINFYEALRAKMTFLYQYTMKKYRRKDIEDLLKSRQLEVIRINPYTNTPITLSIHENGFKPSVLLSNQEFIDLIEDEHVKIGYFKFNNLIHPYFFDMDNILKSEQVSKKLLIQIIERIDQSLILDLDIIFYPKNSGIKGIDFIFFKDKVLKNQKVKVFELDRFPTNEGWRFPHPPKSLFDITENKKAMILDDGSCSGESIIQMIDEVASFNVEEIIVLSIIGRVSDHKKDFFSRLEAINNGNKKVKITILFGSHWHLPTYYIEESPIMKEKQWLEEIIKLQNIPFRIKTIAEKELEELQLKNIKDGNNKNLLVKKDNSSIIKAQTLKKEEVGKITTYRFYKEYFDFFNEFINSYTTSSEAYNDNFIQNIDKNYHKYESIELICAVFLHEPNLFEKAKTVLPDLVEKIEEFVLNILFSNYKGQNIKKELYHKWTNTNLIHLFFIVFKEDQLLDTLTSKRLENIISEYCRKEQDLNYLLFRLLTYIPVNITEIEAKKWGGKMKHLIEVITETPELDNNITTQFKTFRSFISTLPFSESDFHSLLIKIKNNYSKLREDKYHNEYIFNDKQVLISQLTVLFKKKKDGDVYEKEIRSIQKAWSSISTFIEDLLSFSISYPSFFLPYKEKTYNNLEKINVSLRKLHGKLQDEIYSGSFNSIPEIIELVNNLFENFIMEDSEYSEIFDSISTPDLQDECKKFVDALRIEYKSSIIKHNPPKNITIDFPKIYLRHIVFKEIKENLRHADLSKELEFQWEDNQDQIIFKIKNTMKDTNDSKGGGKGIARLNQLNQFPIKMHYKMHQEEVFFCQEISFKKL</sequence>
<dbReference type="EMBL" id="JASJOT010000066">
    <property type="protein sequence ID" value="MDJ1498909.1"/>
    <property type="molecule type" value="Genomic_DNA"/>
</dbReference>
<organism evidence="1 2">
    <name type="scientific">Xanthocytophaga flava</name>
    <dbReference type="NCBI Taxonomy" id="3048013"/>
    <lineage>
        <taxon>Bacteria</taxon>
        <taxon>Pseudomonadati</taxon>
        <taxon>Bacteroidota</taxon>
        <taxon>Cytophagia</taxon>
        <taxon>Cytophagales</taxon>
        <taxon>Rhodocytophagaceae</taxon>
        <taxon>Xanthocytophaga</taxon>
    </lineage>
</organism>
<keyword evidence="2" id="KW-1185">Reference proteome</keyword>